<reference evidence="11 12" key="1">
    <citation type="submission" date="2024-01" db="EMBL/GenBank/DDBJ databases">
        <title>A draft genome for a cacao thread blight-causing isolate of Paramarasmius palmivorus.</title>
        <authorList>
            <person name="Baruah I.K."/>
            <person name="Bukari Y."/>
            <person name="Amoako-Attah I."/>
            <person name="Meinhardt L.W."/>
            <person name="Bailey B.A."/>
            <person name="Cohen S.P."/>
        </authorList>
    </citation>
    <scope>NUCLEOTIDE SEQUENCE [LARGE SCALE GENOMIC DNA]</scope>
    <source>
        <strain evidence="11 12">GH-12</strain>
    </source>
</reference>
<dbReference type="GO" id="GO:0052851">
    <property type="term" value="F:ferric-chelate reductase (NADPH) activity"/>
    <property type="evidence" value="ECO:0007669"/>
    <property type="project" value="UniProtKB-EC"/>
</dbReference>
<dbReference type="PANTHER" id="PTHR32361:SF9">
    <property type="entry name" value="FERRIC REDUCTASE TRANSMEMBRANE COMPONENT 3-RELATED"/>
    <property type="match status" value="1"/>
</dbReference>
<comment type="similarity">
    <text evidence="2">Belongs to the ferric reductase (FRE) family.</text>
</comment>
<keyword evidence="7" id="KW-0560">Oxidoreductase</keyword>
<keyword evidence="5" id="KW-0472">Membrane</keyword>
<dbReference type="SUPFAM" id="SSF52343">
    <property type="entry name" value="Ferredoxin reductase-like, C-terminal NADP-linked domain"/>
    <property type="match status" value="1"/>
</dbReference>
<comment type="catalytic activity">
    <reaction evidence="8">
        <text>2 a Fe(II)-siderophore + NADP(+) + H(+) = 2 a Fe(III)-siderophore + NADPH</text>
        <dbReference type="Rhea" id="RHEA:28795"/>
        <dbReference type="Rhea" id="RHEA-COMP:11342"/>
        <dbReference type="Rhea" id="RHEA-COMP:11344"/>
        <dbReference type="ChEBI" id="CHEBI:15378"/>
        <dbReference type="ChEBI" id="CHEBI:29033"/>
        <dbReference type="ChEBI" id="CHEBI:29034"/>
        <dbReference type="ChEBI" id="CHEBI:57783"/>
        <dbReference type="ChEBI" id="CHEBI:58349"/>
        <dbReference type="EC" id="1.16.1.9"/>
    </reaction>
</comment>
<dbReference type="InterPro" id="IPR013121">
    <property type="entry name" value="Fe_red_NAD-bd_6"/>
</dbReference>
<evidence type="ECO:0000256" key="4">
    <source>
        <dbReference type="ARBA" id="ARBA00022448"/>
    </source>
</evidence>
<feature type="region of interest" description="Disordered" evidence="9">
    <location>
        <begin position="275"/>
        <end position="326"/>
    </location>
</feature>
<evidence type="ECO:0000313" key="11">
    <source>
        <dbReference type="EMBL" id="KAK7054827.1"/>
    </source>
</evidence>
<protein>
    <recommendedName>
        <fullName evidence="3">ferric-chelate reductase (NADPH)</fullName>
        <ecNumber evidence="3">1.16.1.9</ecNumber>
    </recommendedName>
</protein>
<dbReference type="InterPro" id="IPR013112">
    <property type="entry name" value="FAD-bd_8"/>
</dbReference>
<dbReference type="CDD" id="cd06186">
    <property type="entry name" value="NOX_Duox_like_FAD_NADP"/>
    <property type="match status" value="1"/>
</dbReference>
<evidence type="ECO:0000256" key="6">
    <source>
        <dbReference type="ARBA" id="ARBA00022982"/>
    </source>
</evidence>
<feature type="region of interest" description="Disordered" evidence="9">
    <location>
        <begin position="373"/>
        <end position="463"/>
    </location>
</feature>
<evidence type="ECO:0000256" key="5">
    <source>
        <dbReference type="ARBA" id="ARBA00022475"/>
    </source>
</evidence>
<evidence type="ECO:0000259" key="10">
    <source>
        <dbReference type="PROSITE" id="PS51384"/>
    </source>
</evidence>
<dbReference type="GO" id="GO:0006879">
    <property type="term" value="P:intracellular iron ion homeostasis"/>
    <property type="evidence" value="ECO:0007669"/>
    <property type="project" value="TreeGrafter"/>
</dbReference>
<dbReference type="InterPro" id="IPR051410">
    <property type="entry name" value="Ferric/Cupric_Reductase"/>
</dbReference>
<dbReference type="GO" id="GO:0005886">
    <property type="term" value="C:plasma membrane"/>
    <property type="evidence" value="ECO:0007669"/>
    <property type="project" value="UniProtKB-SubCell"/>
</dbReference>
<evidence type="ECO:0000313" key="12">
    <source>
        <dbReference type="Proteomes" id="UP001383192"/>
    </source>
</evidence>
<evidence type="ECO:0000256" key="1">
    <source>
        <dbReference type="ARBA" id="ARBA00004651"/>
    </source>
</evidence>
<dbReference type="Pfam" id="PF08022">
    <property type="entry name" value="FAD_binding_8"/>
    <property type="match status" value="1"/>
</dbReference>
<dbReference type="SUPFAM" id="SSF63380">
    <property type="entry name" value="Riboflavin synthase domain-like"/>
    <property type="match status" value="1"/>
</dbReference>
<dbReference type="Proteomes" id="UP001383192">
    <property type="component" value="Unassembled WGS sequence"/>
</dbReference>
<dbReference type="EMBL" id="JAYKXP010000008">
    <property type="protein sequence ID" value="KAK7054827.1"/>
    <property type="molecule type" value="Genomic_DNA"/>
</dbReference>
<dbReference type="PROSITE" id="PS51384">
    <property type="entry name" value="FAD_FR"/>
    <property type="match status" value="1"/>
</dbReference>
<dbReference type="Gene3D" id="3.40.50.80">
    <property type="entry name" value="Nucleotide-binding domain of ferredoxin-NADP reductase (FNR) module"/>
    <property type="match status" value="2"/>
</dbReference>
<dbReference type="EC" id="1.16.1.9" evidence="3"/>
<dbReference type="GO" id="GO:0006826">
    <property type="term" value="P:iron ion transport"/>
    <property type="evidence" value="ECO:0007669"/>
    <property type="project" value="TreeGrafter"/>
</dbReference>
<dbReference type="InterPro" id="IPR017927">
    <property type="entry name" value="FAD-bd_FR_type"/>
</dbReference>
<keyword evidence="5" id="KW-1003">Cell membrane</keyword>
<comment type="caution">
    <text evidence="11">The sequence shown here is derived from an EMBL/GenBank/DDBJ whole genome shotgun (WGS) entry which is preliminary data.</text>
</comment>
<dbReference type="GO" id="GO:0015677">
    <property type="term" value="P:copper ion import"/>
    <property type="evidence" value="ECO:0007669"/>
    <property type="project" value="TreeGrafter"/>
</dbReference>
<keyword evidence="12" id="KW-1185">Reference proteome</keyword>
<feature type="domain" description="FAD-binding FR-type" evidence="10">
    <location>
        <begin position="68"/>
        <end position="196"/>
    </location>
</feature>
<evidence type="ECO:0000256" key="3">
    <source>
        <dbReference type="ARBA" id="ARBA00012668"/>
    </source>
</evidence>
<dbReference type="InterPro" id="IPR039261">
    <property type="entry name" value="FNR_nucleotide-bd"/>
</dbReference>
<keyword evidence="6" id="KW-0249">Electron transport</keyword>
<dbReference type="PANTHER" id="PTHR32361">
    <property type="entry name" value="FERRIC/CUPRIC REDUCTASE TRANSMEMBRANE COMPONENT"/>
    <property type="match status" value="1"/>
</dbReference>
<proteinExistence type="inferred from homology"/>
<evidence type="ECO:0000256" key="7">
    <source>
        <dbReference type="ARBA" id="ARBA00023002"/>
    </source>
</evidence>
<dbReference type="Pfam" id="PF08030">
    <property type="entry name" value="NAD_binding_6"/>
    <property type="match status" value="2"/>
</dbReference>
<gene>
    <name evidence="11" type="ORF">VNI00_003290</name>
</gene>
<keyword evidence="4" id="KW-0813">Transport</keyword>
<evidence type="ECO:0000256" key="8">
    <source>
        <dbReference type="ARBA" id="ARBA00048483"/>
    </source>
</evidence>
<comment type="subcellular location">
    <subcellularLocation>
        <location evidence="1">Cell membrane</location>
        <topology evidence="1">Multi-pass membrane protein</topology>
    </subcellularLocation>
</comment>
<accession>A0AAW0DVP0</accession>
<organism evidence="11 12">
    <name type="scientific">Paramarasmius palmivorus</name>
    <dbReference type="NCBI Taxonomy" id="297713"/>
    <lineage>
        <taxon>Eukaryota</taxon>
        <taxon>Fungi</taxon>
        <taxon>Dikarya</taxon>
        <taxon>Basidiomycota</taxon>
        <taxon>Agaricomycotina</taxon>
        <taxon>Agaricomycetes</taxon>
        <taxon>Agaricomycetidae</taxon>
        <taxon>Agaricales</taxon>
        <taxon>Marasmiineae</taxon>
        <taxon>Marasmiaceae</taxon>
        <taxon>Paramarasmius</taxon>
    </lineage>
</organism>
<feature type="compositionally biased region" description="Acidic residues" evidence="9">
    <location>
        <begin position="294"/>
        <end position="307"/>
    </location>
</feature>
<evidence type="ECO:0000256" key="9">
    <source>
        <dbReference type="SAM" id="MobiDB-lite"/>
    </source>
</evidence>
<feature type="compositionally biased region" description="Polar residues" evidence="9">
    <location>
        <begin position="377"/>
        <end position="387"/>
    </location>
</feature>
<sequence>MGMRDAGEMNGFFGKEKSAPVVSYRHQSPNSPITPSTAGSYPPLSPYVDPRFMNMSDGNLLAPATALEYTPPPGFVHAELLSGATVRLTYITPGFLSWAPGQHFLINIPSVSRFLTHPFTTASICDEQAAPSGRAIVFLVRCKNGWTRDLWDHVVQLQKTGHHDPRERLPNGTVMPQRGVLLKMFVDGPFGSSVKAKWGDYSTVVIFAAGSGISFALSILEFDVMANILGGHPGSMGSKGYKTRRVRFVWLIREYAHIPMRDRHQDVLWRHPPREASGTHLAPPNRWSTHSAESEDSVYSDEEEADETPGRHDVSSYYGGRFSKSGGNDPEADFDNWALDLTNWADERDDILAGEARFIWRFYSFHLPTHHRPSPLNPTTHKSSPLKQSAELPSEDPPYSADHARAQSNDALLYLGDSPRPRDESAMPGAESDLGSRPDSFYDVSSPVPRPIDSKSPPTSPMGQSFIIRPVSTTSSCPEDWPQQPNDEYDSEKQLETAVSIHHEDFPTEGYTAPVDSSTLPKLHIDSQEMRDVSFVSMNARPGRPSLEQILRDEVEHAQGSLIVACCGPASFNAIVRKAVANEIDPEKVRRGDARGYIDLVSEEFEF</sequence>
<dbReference type="InterPro" id="IPR017938">
    <property type="entry name" value="Riboflavin_synthase-like_b-brl"/>
</dbReference>
<name>A0AAW0DVP0_9AGAR</name>
<dbReference type="AlphaFoldDB" id="A0AAW0DVP0"/>
<evidence type="ECO:0000256" key="2">
    <source>
        <dbReference type="ARBA" id="ARBA00006278"/>
    </source>
</evidence>